<evidence type="ECO:0000313" key="2">
    <source>
        <dbReference type="EMBL" id="CAK0899194.1"/>
    </source>
</evidence>
<gene>
    <name evidence="2" type="ORF">PCOR1329_LOCUS76770</name>
</gene>
<sequence length="653" mass="72493">RAGGRRLHGQRVAVVGAGPVGLRLALEATLAGAAVTVLEKRGEFARINRLHLWDWVKQDLIAWGAKLFSPPGGSFGADKDYCHIGISELQLLLLKCCLLLGVSVEMGVEFRTASHVPSEQTWRVQTDELGRSVKESVAAGNKTVLELLEAVRQTVQDNQATMDEKILSVVRPQVDDVSRRLQAQLDAQRNRIGEHDRRLEAHDTAIDTLNRRLDDMQRALALASGRPQPPPRVPAGFDRGIDGTIVVAMAQKHTTVAHVRGTLQPFISGLGYESTEYEIKASGDEPSKRFVVAFKGAVAPATRKAHTVLQNLKVDKQWREFTVGVTGSADCRLFLGPDRSPKQIKTEILLRRCRSEIANVYPQAKLFSDRERGCLLVGWDKILKVEVGAGQDESKLHWEPNRITKNNMDIERLRACTKCLVDPAAEAGGQKSSLKKHYLSRLRLQETVVALQEEFTDKVLVIILGDFNFAAEEALILDSPVAAVKHKPWGGMLELEHSLPTHFDRHAGTEAAIDRIFASWQACQLYVMASTLDALACVSDKGISDHAAVIVSLTPRSARLPETRCVPKHVCQDPWFQKRLAGLASDSKWDLLSPPFQLEHCKGLAKIAGEETRDHMFKTLPEHPKTLLLLSRVIARLEMFIFLRLPLDFCDVS</sequence>
<keyword evidence="1" id="KW-0175">Coiled coil</keyword>
<reference evidence="2" key="1">
    <citation type="submission" date="2023-10" db="EMBL/GenBank/DDBJ databases">
        <authorList>
            <person name="Chen Y."/>
            <person name="Shah S."/>
            <person name="Dougan E. K."/>
            <person name="Thang M."/>
            <person name="Chan C."/>
        </authorList>
    </citation>
    <scope>NUCLEOTIDE SEQUENCE [LARGE SCALE GENOMIC DNA]</scope>
</reference>
<evidence type="ECO:0000313" key="3">
    <source>
        <dbReference type="Proteomes" id="UP001189429"/>
    </source>
</evidence>
<dbReference type="EMBL" id="CAUYUJ010020563">
    <property type="protein sequence ID" value="CAK0899194.1"/>
    <property type="molecule type" value="Genomic_DNA"/>
</dbReference>
<organism evidence="2 3">
    <name type="scientific">Prorocentrum cordatum</name>
    <dbReference type="NCBI Taxonomy" id="2364126"/>
    <lineage>
        <taxon>Eukaryota</taxon>
        <taxon>Sar</taxon>
        <taxon>Alveolata</taxon>
        <taxon>Dinophyceae</taxon>
        <taxon>Prorocentrales</taxon>
        <taxon>Prorocentraceae</taxon>
        <taxon>Prorocentrum</taxon>
    </lineage>
</organism>
<accession>A0ABN9XHI2</accession>
<dbReference type="Gene3D" id="3.50.50.60">
    <property type="entry name" value="FAD/NAD(P)-binding domain"/>
    <property type="match status" value="1"/>
</dbReference>
<evidence type="ECO:0000256" key="1">
    <source>
        <dbReference type="SAM" id="Coils"/>
    </source>
</evidence>
<dbReference type="Proteomes" id="UP001189429">
    <property type="component" value="Unassembled WGS sequence"/>
</dbReference>
<dbReference type="Gene3D" id="3.60.10.10">
    <property type="entry name" value="Endonuclease/exonuclease/phosphatase"/>
    <property type="match status" value="1"/>
</dbReference>
<dbReference type="InterPro" id="IPR036188">
    <property type="entry name" value="FAD/NAD-bd_sf"/>
</dbReference>
<proteinExistence type="predicted"/>
<dbReference type="InterPro" id="IPR036691">
    <property type="entry name" value="Endo/exonu/phosph_ase_sf"/>
</dbReference>
<dbReference type="SUPFAM" id="SSF51905">
    <property type="entry name" value="FAD/NAD(P)-binding domain"/>
    <property type="match status" value="1"/>
</dbReference>
<keyword evidence="3" id="KW-1185">Reference proteome</keyword>
<feature type="coiled-coil region" evidence="1">
    <location>
        <begin position="178"/>
        <end position="226"/>
    </location>
</feature>
<feature type="non-terminal residue" evidence="2">
    <location>
        <position position="1"/>
    </location>
</feature>
<dbReference type="SUPFAM" id="SSF56219">
    <property type="entry name" value="DNase I-like"/>
    <property type="match status" value="1"/>
</dbReference>
<name>A0ABN9XHI2_9DINO</name>
<protein>
    <submittedName>
        <fullName evidence="2">Uncharacterized protein</fullName>
    </submittedName>
</protein>
<comment type="caution">
    <text evidence="2">The sequence shown here is derived from an EMBL/GenBank/DDBJ whole genome shotgun (WGS) entry which is preliminary data.</text>
</comment>